<feature type="compositionally biased region" description="Low complexity" evidence="2">
    <location>
        <begin position="184"/>
        <end position="198"/>
    </location>
</feature>
<evidence type="ECO:0000313" key="4">
    <source>
        <dbReference type="EMBL" id="ORZ16298.1"/>
    </source>
</evidence>
<dbReference type="InterPro" id="IPR040178">
    <property type="entry name" value="RNF220_RING"/>
</dbReference>
<dbReference type="AlphaFoldDB" id="A0A1X2IGM2"/>
<feature type="domain" description="RING-type" evidence="3">
    <location>
        <begin position="359"/>
        <end position="398"/>
    </location>
</feature>
<keyword evidence="1" id="KW-0863">Zinc-finger</keyword>
<dbReference type="GO" id="GO:0008270">
    <property type="term" value="F:zinc ion binding"/>
    <property type="evidence" value="ECO:0007669"/>
    <property type="project" value="UniProtKB-KW"/>
</dbReference>
<gene>
    <name evidence="4" type="ORF">BCR42DRAFT_414756</name>
</gene>
<keyword evidence="1" id="KW-0479">Metal-binding</keyword>
<dbReference type="InterPro" id="IPR013083">
    <property type="entry name" value="Znf_RING/FYVE/PHD"/>
</dbReference>
<dbReference type="Gene3D" id="3.30.40.10">
    <property type="entry name" value="Zinc/RING finger domain, C3HC4 (zinc finger)"/>
    <property type="match status" value="1"/>
</dbReference>
<dbReference type="PANTHER" id="PTHR13459:SF1">
    <property type="entry name" value="E3 UBIQUITIN-PROTEIN LIGASE RNF220 ISOFORM X1"/>
    <property type="match status" value="1"/>
</dbReference>
<dbReference type="Pfam" id="PF15926">
    <property type="entry name" value="RNF220"/>
    <property type="match status" value="1"/>
</dbReference>
<organism evidence="4 5">
    <name type="scientific">Absidia repens</name>
    <dbReference type="NCBI Taxonomy" id="90262"/>
    <lineage>
        <taxon>Eukaryota</taxon>
        <taxon>Fungi</taxon>
        <taxon>Fungi incertae sedis</taxon>
        <taxon>Mucoromycota</taxon>
        <taxon>Mucoromycotina</taxon>
        <taxon>Mucoromycetes</taxon>
        <taxon>Mucorales</taxon>
        <taxon>Cunninghamellaceae</taxon>
        <taxon>Absidia</taxon>
    </lineage>
</organism>
<dbReference type="GO" id="GO:0016567">
    <property type="term" value="P:protein ubiquitination"/>
    <property type="evidence" value="ECO:0007669"/>
    <property type="project" value="TreeGrafter"/>
</dbReference>
<evidence type="ECO:0000256" key="1">
    <source>
        <dbReference type="PROSITE-ProRule" id="PRU00175"/>
    </source>
</evidence>
<dbReference type="Pfam" id="PF13923">
    <property type="entry name" value="zf-C3HC4_2"/>
    <property type="match status" value="1"/>
</dbReference>
<dbReference type="SUPFAM" id="SSF57850">
    <property type="entry name" value="RING/U-box"/>
    <property type="match status" value="1"/>
</dbReference>
<feature type="region of interest" description="Disordered" evidence="2">
    <location>
        <begin position="181"/>
        <end position="205"/>
    </location>
</feature>
<dbReference type="CDD" id="cd16563">
    <property type="entry name" value="RING-HC_RNF220"/>
    <property type="match status" value="1"/>
</dbReference>
<reference evidence="4 5" key="1">
    <citation type="submission" date="2016-07" db="EMBL/GenBank/DDBJ databases">
        <title>Pervasive Adenine N6-methylation of Active Genes in Fungi.</title>
        <authorList>
            <consortium name="DOE Joint Genome Institute"/>
            <person name="Mondo S.J."/>
            <person name="Dannebaum R.O."/>
            <person name="Kuo R.C."/>
            <person name="Labutti K."/>
            <person name="Haridas S."/>
            <person name="Kuo A."/>
            <person name="Salamov A."/>
            <person name="Ahrendt S.R."/>
            <person name="Lipzen A."/>
            <person name="Sullivan W."/>
            <person name="Andreopoulos W.B."/>
            <person name="Clum A."/>
            <person name="Lindquist E."/>
            <person name="Daum C."/>
            <person name="Ramamoorthy G.K."/>
            <person name="Gryganskyi A."/>
            <person name="Culley D."/>
            <person name="Magnuson J.K."/>
            <person name="James T.Y."/>
            <person name="O'Malley M.A."/>
            <person name="Stajich J.E."/>
            <person name="Spatafora J.W."/>
            <person name="Visel A."/>
            <person name="Grigoriev I.V."/>
        </authorList>
    </citation>
    <scope>NUCLEOTIDE SEQUENCE [LARGE SCALE GENOMIC DNA]</scope>
    <source>
        <strain evidence="4 5">NRRL 1336</strain>
    </source>
</reference>
<sequence length="411" mass="46789">MSDEPIDQTVKKKRSRVPARELHALVEDNNQRSSRNLPKCSLCQQRIEPRYWQLHYEYELGRLNEIDSDVYTNPSDKTKGKRGAAVLARQHMEKKHRKRPASVYEETLEKVKHNVSQRKDTLRRLDTPKHGDMEINDPPMLNDSQGQGEQTCFICNQQLFGDSDAINLHIDRCLMNINDTPPANSSSSSTNNVGNSQNGPGNNEWDEYEWAGQIRVRATSMMEGGYGDAGFATAKKEDDVDEDLDIEDDDVEYGHSQYNERDIMINSDDDNEDSSALREMVSGGGSTRVAQESDDEENDDSPQYQFEETVSDAGWNKHLMEHNNKSLDMPTSTTGNLVMDSLKSRIHELELASRSVPRCLICLEAYKTPLTSIVCWHVHCEKCWLQTLGSKKLCPQCQKITTPADLRRIYL</sequence>
<keyword evidence="5" id="KW-1185">Reference proteome</keyword>
<proteinExistence type="predicted"/>
<protein>
    <recommendedName>
        <fullName evidence="3">RING-type domain-containing protein</fullName>
    </recommendedName>
</protein>
<dbReference type="Proteomes" id="UP000193560">
    <property type="component" value="Unassembled WGS sequence"/>
</dbReference>
<dbReference type="STRING" id="90262.A0A1X2IGM2"/>
<name>A0A1X2IGM2_9FUNG</name>
<accession>A0A1X2IGM2</accession>
<dbReference type="InterPro" id="IPR052443">
    <property type="entry name" value="E3_ubiq-ligase_RNF220-like"/>
</dbReference>
<comment type="caution">
    <text evidence="4">The sequence shown here is derived from an EMBL/GenBank/DDBJ whole genome shotgun (WGS) entry which is preliminary data.</text>
</comment>
<dbReference type="PANTHER" id="PTHR13459">
    <property type="entry name" value="E3 UBIQUITIN-PROTEIN LIGASE RNF220 ISOFORM X1"/>
    <property type="match status" value="1"/>
</dbReference>
<dbReference type="GO" id="GO:0061630">
    <property type="term" value="F:ubiquitin protein ligase activity"/>
    <property type="evidence" value="ECO:0007669"/>
    <property type="project" value="TreeGrafter"/>
</dbReference>
<evidence type="ECO:0000313" key="5">
    <source>
        <dbReference type="Proteomes" id="UP000193560"/>
    </source>
</evidence>
<dbReference type="InterPro" id="IPR031824">
    <property type="entry name" value="RNF220_mid"/>
</dbReference>
<dbReference type="EMBL" id="MCGE01000011">
    <property type="protein sequence ID" value="ORZ16298.1"/>
    <property type="molecule type" value="Genomic_DNA"/>
</dbReference>
<evidence type="ECO:0000256" key="2">
    <source>
        <dbReference type="SAM" id="MobiDB-lite"/>
    </source>
</evidence>
<dbReference type="PROSITE" id="PS50089">
    <property type="entry name" value="ZF_RING_2"/>
    <property type="match status" value="1"/>
</dbReference>
<feature type="region of interest" description="Disordered" evidence="2">
    <location>
        <begin position="249"/>
        <end position="303"/>
    </location>
</feature>
<keyword evidence="1" id="KW-0862">Zinc</keyword>
<evidence type="ECO:0000259" key="3">
    <source>
        <dbReference type="PROSITE" id="PS50089"/>
    </source>
</evidence>
<dbReference type="InterPro" id="IPR001841">
    <property type="entry name" value="Znf_RING"/>
</dbReference>
<dbReference type="OrthoDB" id="6270329at2759"/>